<keyword evidence="2" id="KW-0732">Signal</keyword>
<dbReference type="Proteomes" id="UP001331761">
    <property type="component" value="Unassembled WGS sequence"/>
</dbReference>
<dbReference type="GO" id="GO:0004867">
    <property type="term" value="F:serine-type endopeptidase inhibitor activity"/>
    <property type="evidence" value="ECO:0007669"/>
    <property type="project" value="UniProtKB-KW"/>
</dbReference>
<evidence type="ECO:0000313" key="3">
    <source>
        <dbReference type="EMBL" id="KAK5964330.1"/>
    </source>
</evidence>
<keyword evidence="4" id="KW-1185">Reference proteome</keyword>
<comment type="caution">
    <text evidence="3">The sequence shown here is derived from an EMBL/GenBank/DDBJ whole genome shotgun (WGS) entry which is preliminary data.</text>
</comment>
<evidence type="ECO:0000256" key="2">
    <source>
        <dbReference type="SAM" id="SignalP"/>
    </source>
</evidence>
<dbReference type="AlphaFoldDB" id="A0AAN8F8M3"/>
<evidence type="ECO:0000313" key="4">
    <source>
        <dbReference type="Proteomes" id="UP001331761"/>
    </source>
</evidence>
<organism evidence="3 4">
    <name type="scientific">Trichostrongylus colubriformis</name>
    <name type="common">Black scour worm</name>
    <dbReference type="NCBI Taxonomy" id="6319"/>
    <lineage>
        <taxon>Eukaryota</taxon>
        <taxon>Metazoa</taxon>
        <taxon>Ecdysozoa</taxon>
        <taxon>Nematoda</taxon>
        <taxon>Chromadorea</taxon>
        <taxon>Rhabditida</taxon>
        <taxon>Rhabditina</taxon>
        <taxon>Rhabditomorpha</taxon>
        <taxon>Strongyloidea</taxon>
        <taxon>Trichostrongylidae</taxon>
        <taxon>Trichostrongylus</taxon>
    </lineage>
</organism>
<protein>
    <submittedName>
        <fullName evidence="3">Trypsin Inhibitor like cysteine rich domain protein</fullName>
    </submittedName>
</protein>
<keyword evidence="1" id="KW-0646">Protease inhibitor</keyword>
<feature type="chain" id="PRO_5042813945" evidence="2">
    <location>
        <begin position="19"/>
        <end position="85"/>
    </location>
</feature>
<name>A0AAN8F8M3_TRICO</name>
<feature type="signal peptide" evidence="2">
    <location>
        <begin position="1"/>
        <end position="18"/>
    </location>
</feature>
<dbReference type="EMBL" id="WIXE01025944">
    <property type="protein sequence ID" value="KAK5964330.1"/>
    <property type="molecule type" value="Genomic_DNA"/>
</dbReference>
<evidence type="ECO:0000256" key="1">
    <source>
        <dbReference type="ARBA" id="ARBA00022900"/>
    </source>
</evidence>
<gene>
    <name evidence="3" type="ORF">GCK32_005828</name>
</gene>
<dbReference type="InterPro" id="IPR036084">
    <property type="entry name" value="Ser_inhib-like_sf"/>
</dbReference>
<reference evidence="3 4" key="1">
    <citation type="submission" date="2019-10" db="EMBL/GenBank/DDBJ databases">
        <title>Assembly and Annotation for the nematode Trichostrongylus colubriformis.</title>
        <authorList>
            <person name="Martin J."/>
        </authorList>
    </citation>
    <scope>NUCLEOTIDE SEQUENCE [LARGE SCALE GENOMIC DNA]</scope>
    <source>
        <strain evidence="3">G859</strain>
        <tissue evidence="3">Whole worm</tissue>
    </source>
</reference>
<accession>A0AAN8F8M3</accession>
<sequence length="85" mass="9426">MFYATIIFIMMVSMLAHSRHKCGENEDEHKCGVNEEYYSCGAQDIPCGEPIEYEARTLCLTSGCGCKHGYKRGPNGCQLPDADCP</sequence>
<keyword evidence="1" id="KW-0722">Serine protease inhibitor</keyword>
<dbReference type="SUPFAM" id="SSF57567">
    <property type="entry name" value="Serine protease inhibitors"/>
    <property type="match status" value="1"/>
</dbReference>
<proteinExistence type="predicted"/>